<dbReference type="Proteomes" id="UP000250744">
    <property type="component" value="Unassembled WGS sequence"/>
</dbReference>
<organism evidence="1 2">
    <name type="scientific">Nitrincola tibetensis</name>
    <dbReference type="NCBI Taxonomy" id="2219697"/>
    <lineage>
        <taxon>Bacteria</taxon>
        <taxon>Pseudomonadati</taxon>
        <taxon>Pseudomonadota</taxon>
        <taxon>Gammaproteobacteria</taxon>
        <taxon>Oceanospirillales</taxon>
        <taxon>Oceanospirillaceae</taxon>
        <taxon>Nitrincola</taxon>
    </lineage>
</organism>
<sequence>MIMAAKNTRISTYLEKIDQSKPINYSVFDKLLAELGYSEHKRRSLFRVELVAPKSYRVHILDKKGFQELQLRHGDHNYSNRHFAALAGDSHRVSVSGACLLLRNQIEPHPQVVLFEGTEWHSKVVLSTSALLVENLENFLAFEKTLQLLPECGLKPNQPVDVLYAAGNQITHAILQPFLSRYSEINCLFDPDLGGIRMFRTLHQRMPKHSIRFLYPMDIEERLIASNRSLKSEDREGLVEYVGLSDEVDSLIQMLRKTKRSLEQETYLS</sequence>
<dbReference type="EMBL" id="QKRX01000002">
    <property type="protein sequence ID" value="RAU19353.1"/>
    <property type="molecule type" value="Genomic_DNA"/>
</dbReference>
<evidence type="ECO:0000313" key="1">
    <source>
        <dbReference type="EMBL" id="RAU19353.1"/>
    </source>
</evidence>
<gene>
    <name evidence="1" type="ORF">DN062_03585</name>
</gene>
<name>A0A364NQK1_9GAMM</name>
<dbReference type="OrthoDB" id="5759008at2"/>
<keyword evidence="2" id="KW-1185">Reference proteome</keyword>
<comment type="caution">
    <text evidence="1">The sequence shown here is derived from an EMBL/GenBank/DDBJ whole genome shotgun (WGS) entry which is preliminary data.</text>
</comment>
<evidence type="ECO:0008006" key="3">
    <source>
        <dbReference type="Google" id="ProtNLM"/>
    </source>
</evidence>
<accession>A0A364NQK1</accession>
<reference evidence="1 2" key="1">
    <citation type="submission" date="2018-06" db="EMBL/GenBank/DDBJ databases">
        <title>Nitrincola tibetense sp. nov., isolated from Lake XuguoCo on Tibetan Plateau.</title>
        <authorList>
            <person name="Xing P."/>
        </authorList>
    </citation>
    <scope>NUCLEOTIDE SEQUENCE [LARGE SCALE GENOMIC DNA]</scope>
    <source>
        <strain evidence="2">xg18</strain>
    </source>
</reference>
<protein>
    <recommendedName>
        <fullName evidence="3">Wadjet protein JetD C-terminal domain-containing protein</fullName>
    </recommendedName>
</protein>
<dbReference type="AlphaFoldDB" id="A0A364NQK1"/>
<proteinExistence type="predicted"/>
<evidence type="ECO:0000313" key="2">
    <source>
        <dbReference type="Proteomes" id="UP000250744"/>
    </source>
</evidence>